<dbReference type="PROSITE" id="PS50198">
    <property type="entry name" value="PPIC_PPIASE_2"/>
    <property type="match status" value="2"/>
</dbReference>
<dbReference type="PROSITE" id="PS01096">
    <property type="entry name" value="PPIC_PPIASE_1"/>
    <property type="match status" value="1"/>
</dbReference>
<dbReference type="PANTHER" id="PTHR47637">
    <property type="entry name" value="CHAPERONE SURA"/>
    <property type="match status" value="1"/>
</dbReference>
<evidence type="ECO:0000256" key="2">
    <source>
        <dbReference type="ARBA" id="ARBA00022737"/>
    </source>
</evidence>
<evidence type="ECO:0000259" key="8">
    <source>
        <dbReference type="PROSITE" id="PS50198"/>
    </source>
</evidence>
<keyword evidence="5 7" id="KW-0143">Chaperone</keyword>
<dbReference type="HAMAP" id="MF_01183">
    <property type="entry name" value="Chaperone_SurA"/>
    <property type="match status" value="1"/>
</dbReference>
<dbReference type="Proteomes" id="UP000738126">
    <property type="component" value="Unassembled WGS sequence"/>
</dbReference>
<comment type="subcellular location">
    <subcellularLocation>
        <location evidence="7">Periplasm</location>
    </subcellularLocation>
    <text evidence="7">Is capable of associating with the outer membrane.</text>
</comment>
<comment type="domain">
    <text evidence="7">The PPIase activity resides only in the second parvulin domain. The N-terminal region and the C-terminal tail are necessary and sufficient for the chaperone activity of SurA. The PPIase activity is dispensable for SurA to function as a chaperone. The N-terminal region and the C-terminal tail are also required for porin recognition.</text>
</comment>
<keyword evidence="2 7" id="KW-0677">Repeat</keyword>
<keyword evidence="6 7" id="KW-0413">Isomerase</keyword>
<dbReference type="InterPro" id="IPR000297">
    <property type="entry name" value="PPIase_PpiC"/>
</dbReference>
<dbReference type="SUPFAM" id="SSF109998">
    <property type="entry name" value="Triger factor/SurA peptide-binding domain-like"/>
    <property type="match status" value="1"/>
</dbReference>
<name>A0ABS1E745_9GAMM</name>
<sequence>MKIRDAVTPLAGRLAVLTLLLGLCLPAAGAREALDRIVAVAGQEIVLASELEREVDELQARFYQRGQGVPPREQLRRQALERLVMQRLQLSHAERVGLRVDDATLDAAIERIAARNNLTRSQLRDALARQGRDFASFREGLREEITIRRLQQSVVQQEVEVTPEEVDAALETAAEQGATEYRVAHIRVGTPEGASPEALEQARRRAERLRRQALAEGADFATLARTFSDAASASDGGKLGWRLPSQLPQAFGDVVPGLEAGEVSPVVQAADGFHIIKLLDSRREGAQIVEETRARHILLETGSGVTDRDAEQRLRGFRERIRSGEASFAELARAHSDDEGTASGGGDLGWVRGGELAAALQERVEALEPGEISEPFRSRQGWHLVRVEQRRELDKAEEQRRARISRQIRQRKSQEALEQWLRKLREEAYVDYRLEGS</sequence>
<comment type="catalytic activity">
    <reaction evidence="7">
        <text>[protein]-peptidylproline (omega=180) = [protein]-peptidylproline (omega=0)</text>
        <dbReference type="Rhea" id="RHEA:16237"/>
        <dbReference type="Rhea" id="RHEA-COMP:10747"/>
        <dbReference type="Rhea" id="RHEA-COMP:10748"/>
        <dbReference type="ChEBI" id="CHEBI:83833"/>
        <dbReference type="ChEBI" id="CHEBI:83834"/>
        <dbReference type="EC" id="5.2.1.8"/>
    </reaction>
</comment>
<dbReference type="Pfam" id="PF00639">
    <property type="entry name" value="Rotamase"/>
    <property type="match status" value="2"/>
</dbReference>
<proteinExistence type="inferred from homology"/>
<dbReference type="EMBL" id="NRSH01000172">
    <property type="protein sequence ID" value="MBK1727533.1"/>
    <property type="molecule type" value="Genomic_DNA"/>
</dbReference>
<evidence type="ECO:0000256" key="3">
    <source>
        <dbReference type="ARBA" id="ARBA00022764"/>
    </source>
</evidence>
<comment type="caution">
    <text evidence="9">The sequence shown here is derived from an EMBL/GenBank/DDBJ whole genome shotgun (WGS) entry which is preliminary data.</text>
</comment>
<dbReference type="PANTHER" id="PTHR47637:SF1">
    <property type="entry name" value="CHAPERONE SURA"/>
    <property type="match status" value="1"/>
</dbReference>
<evidence type="ECO:0000256" key="1">
    <source>
        <dbReference type="ARBA" id="ARBA00022729"/>
    </source>
</evidence>
<evidence type="ECO:0000256" key="7">
    <source>
        <dbReference type="HAMAP-Rule" id="MF_01183"/>
    </source>
</evidence>
<evidence type="ECO:0000256" key="6">
    <source>
        <dbReference type="ARBA" id="ARBA00023235"/>
    </source>
</evidence>
<dbReference type="InterPro" id="IPR046357">
    <property type="entry name" value="PPIase_dom_sf"/>
</dbReference>
<dbReference type="Pfam" id="PF09312">
    <property type="entry name" value="SurA_N"/>
    <property type="match status" value="1"/>
</dbReference>
<keyword evidence="3 7" id="KW-0574">Periplasm</keyword>
<dbReference type="InterPro" id="IPR023058">
    <property type="entry name" value="PPIase_PpiC_CS"/>
</dbReference>
<feature type="domain" description="PpiC" evidence="8">
    <location>
        <begin position="289"/>
        <end position="389"/>
    </location>
</feature>
<evidence type="ECO:0000313" key="10">
    <source>
        <dbReference type="Proteomes" id="UP000738126"/>
    </source>
</evidence>
<dbReference type="InterPro" id="IPR027304">
    <property type="entry name" value="Trigger_fact/SurA_dom_sf"/>
</dbReference>
<dbReference type="SUPFAM" id="SSF54534">
    <property type="entry name" value="FKBP-like"/>
    <property type="match status" value="2"/>
</dbReference>
<evidence type="ECO:0000313" key="9">
    <source>
        <dbReference type="EMBL" id="MBK1727533.1"/>
    </source>
</evidence>
<dbReference type="Gene3D" id="1.10.4030.10">
    <property type="entry name" value="Porin chaperone SurA, peptide-binding domain"/>
    <property type="match status" value="1"/>
</dbReference>
<organism evidence="9 10">
    <name type="scientific">Halorhodospira neutriphila</name>
    <dbReference type="NCBI Taxonomy" id="168379"/>
    <lineage>
        <taxon>Bacteria</taxon>
        <taxon>Pseudomonadati</taxon>
        <taxon>Pseudomonadota</taxon>
        <taxon>Gammaproteobacteria</taxon>
        <taxon>Chromatiales</taxon>
        <taxon>Ectothiorhodospiraceae</taxon>
        <taxon>Halorhodospira</taxon>
    </lineage>
</organism>
<keyword evidence="1 7" id="KW-0732">Signal</keyword>
<gene>
    <name evidence="7" type="primary">surA</name>
    <name evidence="9" type="ORF">CKO13_11020</name>
</gene>
<protein>
    <recommendedName>
        <fullName evidence="7">Chaperone SurA</fullName>
    </recommendedName>
    <alternativeName>
        <fullName evidence="7">Peptidyl-prolyl cis-trans isomerase SurA</fullName>
        <shortName evidence="7">PPIase SurA</shortName>
        <ecNumber evidence="7">5.2.1.8</ecNumber>
    </alternativeName>
    <alternativeName>
        <fullName evidence="7">Rotamase SurA</fullName>
    </alternativeName>
</protein>
<dbReference type="InterPro" id="IPR023034">
    <property type="entry name" value="PPIase_SurA"/>
</dbReference>
<dbReference type="Gene3D" id="3.10.50.40">
    <property type="match status" value="2"/>
</dbReference>
<evidence type="ECO:0000256" key="4">
    <source>
        <dbReference type="ARBA" id="ARBA00023110"/>
    </source>
</evidence>
<dbReference type="EC" id="5.2.1.8" evidence="7"/>
<keyword evidence="10" id="KW-1185">Reference proteome</keyword>
<feature type="domain" description="PpiC" evidence="8">
    <location>
        <begin position="178"/>
        <end position="280"/>
    </location>
</feature>
<evidence type="ECO:0000256" key="5">
    <source>
        <dbReference type="ARBA" id="ARBA00023186"/>
    </source>
</evidence>
<comment type="function">
    <text evidence="7">Chaperone involved in the correct folding and assembly of outer membrane proteins. Recognizes specific patterns of aromatic residues and the orientation of their side chains, which are found more frequently in integral outer membrane proteins. May act in both early periplasmic and late outer membrane-associated steps of protein maturation.</text>
</comment>
<dbReference type="InterPro" id="IPR015391">
    <property type="entry name" value="SurA_N"/>
</dbReference>
<keyword evidence="4 7" id="KW-0697">Rotamase</keyword>
<dbReference type="InterPro" id="IPR050280">
    <property type="entry name" value="OMP_Chaperone_SurA"/>
</dbReference>
<accession>A0ABS1E745</accession>
<reference evidence="9 10" key="1">
    <citation type="journal article" date="2020" name="Microorganisms">
        <title>Osmotic Adaptation and Compatible Solute Biosynthesis of Phototrophic Bacteria as Revealed from Genome Analyses.</title>
        <authorList>
            <person name="Imhoff J.F."/>
            <person name="Rahn T."/>
            <person name="Kunzel S."/>
            <person name="Keller A."/>
            <person name="Neulinger S.C."/>
        </authorList>
    </citation>
    <scope>NUCLEOTIDE SEQUENCE [LARGE SCALE GENOMIC DNA]</scope>
    <source>
        <strain evidence="9 10">DSM 15116</strain>
    </source>
</reference>